<protein>
    <recommendedName>
        <fullName evidence="5">RING-type domain-containing protein</fullName>
    </recommendedName>
</protein>
<keyword evidence="2 4" id="KW-0863">Zinc-finger</keyword>
<dbReference type="InterPro" id="IPR051834">
    <property type="entry name" value="RING_finger_E3_ligase"/>
</dbReference>
<dbReference type="AlphaFoldDB" id="A0A653BHM0"/>
<keyword evidence="1" id="KW-0479">Metal-binding</keyword>
<dbReference type="GO" id="GO:0016567">
    <property type="term" value="P:protein ubiquitination"/>
    <property type="evidence" value="ECO:0007669"/>
    <property type="project" value="UniProtKB-UniPathway"/>
</dbReference>
<reference evidence="6 7" key="1">
    <citation type="submission" date="2019-01" db="EMBL/GenBank/DDBJ databases">
        <authorList>
            <person name="Sayadi A."/>
        </authorList>
    </citation>
    <scope>NUCLEOTIDE SEQUENCE [LARGE SCALE GENOMIC DNA]</scope>
</reference>
<dbReference type="SMART" id="SM00184">
    <property type="entry name" value="RING"/>
    <property type="match status" value="1"/>
</dbReference>
<sequence>MSFQFHPLALGVILLVAAGTVVYSIFNSHNRRYSYDTPGTSRRSSRSDLYFISPDDSEDENEIQRRRGNCSICLRNLKGGRLKQLRCKHEFHENCINVWLNNHNTCPNCRKACA</sequence>
<dbReference type="GO" id="GO:0006511">
    <property type="term" value="P:ubiquitin-dependent protein catabolic process"/>
    <property type="evidence" value="ECO:0007669"/>
    <property type="project" value="TreeGrafter"/>
</dbReference>
<dbReference type="GO" id="GO:0008270">
    <property type="term" value="F:zinc ion binding"/>
    <property type="evidence" value="ECO:0007669"/>
    <property type="project" value="UniProtKB-KW"/>
</dbReference>
<organism evidence="6 7">
    <name type="scientific">Callosobruchus maculatus</name>
    <name type="common">Southern cowpea weevil</name>
    <name type="synonym">Pulse bruchid</name>
    <dbReference type="NCBI Taxonomy" id="64391"/>
    <lineage>
        <taxon>Eukaryota</taxon>
        <taxon>Metazoa</taxon>
        <taxon>Ecdysozoa</taxon>
        <taxon>Arthropoda</taxon>
        <taxon>Hexapoda</taxon>
        <taxon>Insecta</taxon>
        <taxon>Pterygota</taxon>
        <taxon>Neoptera</taxon>
        <taxon>Endopterygota</taxon>
        <taxon>Coleoptera</taxon>
        <taxon>Polyphaga</taxon>
        <taxon>Cucujiformia</taxon>
        <taxon>Chrysomeloidea</taxon>
        <taxon>Chrysomelidae</taxon>
        <taxon>Bruchinae</taxon>
        <taxon>Bruchini</taxon>
        <taxon>Callosobruchus</taxon>
    </lineage>
</organism>
<keyword evidence="7" id="KW-1185">Reference proteome</keyword>
<evidence type="ECO:0000259" key="5">
    <source>
        <dbReference type="PROSITE" id="PS50089"/>
    </source>
</evidence>
<dbReference type="Proteomes" id="UP000410492">
    <property type="component" value="Unassembled WGS sequence"/>
</dbReference>
<name>A0A653BHM0_CALMS</name>
<dbReference type="Gene3D" id="3.30.40.10">
    <property type="entry name" value="Zinc/RING finger domain, C3HC4 (zinc finger)"/>
    <property type="match status" value="1"/>
</dbReference>
<dbReference type="Pfam" id="PF13639">
    <property type="entry name" value="zf-RING_2"/>
    <property type="match status" value="1"/>
</dbReference>
<evidence type="ECO:0000256" key="3">
    <source>
        <dbReference type="ARBA" id="ARBA00022833"/>
    </source>
</evidence>
<feature type="domain" description="RING-type" evidence="5">
    <location>
        <begin position="70"/>
        <end position="110"/>
    </location>
</feature>
<evidence type="ECO:0000313" key="6">
    <source>
        <dbReference type="EMBL" id="VEN34983.1"/>
    </source>
</evidence>
<proteinExistence type="predicted"/>
<keyword evidence="3" id="KW-0862">Zinc</keyword>
<evidence type="ECO:0000313" key="7">
    <source>
        <dbReference type="Proteomes" id="UP000410492"/>
    </source>
</evidence>
<dbReference type="EMBL" id="CAACVG010001160">
    <property type="protein sequence ID" value="VEN34983.1"/>
    <property type="molecule type" value="Genomic_DNA"/>
</dbReference>
<dbReference type="InterPro" id="IPR001841">
    <property type="entry name" value="Znf_RING"/>
</dbReference>
<dbReference type="OrthoDB" id="6655791at2759"/>
<evidence type="ECO:0000256" key="2">
    <source>
        <dbReference type="ARBA" id="ARBA00022771"/>
    </source>
</evidence>
<evidence type="ECO:0000256" key="1">
    <source>
        <dbReference type="ARBA" id="ARBA00022723"/>
    </source>
</evidence>
<dbReference type="PANTHER" id="PTHR45931:SF3">
    <property type="entry name" value="RING ZINC FINGER-CONTAINING PROTEIN"/>
    <property type="match status" value="1"/>
</dbReference>
<dbReference type="CDD" id="cd16454">
    <property type="entry name" value="RING-H2_PA-TM-RING"/>
    <property type="match status" value="1"/>
</dbReference>
<accession>A0A653BHM0</accession>
<dbReference type="PROSITE" id="PS50089">
    <property type="entry name" value="ZF_RING_2"/>
    <property type="match status" value="1"/>
</dbReference>
<gene>
    <name evidence="6" type="ORF">CALMAC_LOCUS1014</name>
</gene>
<dbReference type="UniPathway" id="UPA00143"/>
<dbReference type="GO" id="GO:0061630">
    <property type="term" value="F:ubiquitin protein ligase activity"/>
    <property type="evidence" value="ECO:0007669"/>
    <property type="project" value="TreeGrafter"/>
</dbReference>
<dbReference type="PANTHER" id="PTHR45931">
    <property type="entry name" value="SI:CH211-59O9.10"/>
    <property type="match status" value="1"/>
</dbReference>
<evidence type="ECO:0000256" key="4">
    <source>
        <dbReference type="PROSITE-ProRule" id="PRU00175"/>
    </source>
</evidence>
<dbReference type="InterPro" id="IPR013083">
    <property type="entry name" value="Znf_RING/FYVE/PHD"/>
</dbReference>
<dbReference type="SUPFAM" id="SSF57850">
    <property type="entry name" value="RING/U-box"/>
    <property type="match status" value="1"/>
</dbReference>
<dbReference type="GO" id="GO:0005634">
    <property type="term" value="C:nucleus"/>
    <property type="evidence" value="ECO:0007669"/>
    <property type="project" value="TreeGrafter"/>
</dbReference>